<name>A0A0F9M5N4_9ZZZZ</name>
<protein>
    <submittedName>
        <fullName evidence="1">Uncharacterized protein</fullName>
    </submittedName>
</protein>
<organism evidence="1">
    <name type="scientific">marine sediment metagenome</name>
    <dbReference type="NCBI Taxonomy" id="412755"/>
    <lineage>
        <taxon>unclassified sequences</taxon>
        <taxon>metagenomes</taxon>
        <taxon>ecological metagenomes</taxon>
    </lineage>
</organism>
<accession>A0A0F9M5N4</accession>
<dbReference type="AlphaFoldDB" id="A0A0F9M5N4"/>
<dbReference type="EMBL" id="LAZR01009548">
    <property type="protein sequence ID" value="KKM71960.1"/>
    <property type="molecule type" value="Genomic_DNA"/>
</dbReference>
<gene>
    <name evidence="1" type="ORF">LCGC14_1425310</name>
</gene>
<reference evidence="1" key="1">
    <citation type="journal article" date="2015" name="Nature">
        <title>Complex archaea that bridge the gap between prokaryotes and eukaryotes.</title>
        <authorList>
            <person name="Spang A."/>
            <person name="Saw J.H."/>
            <person name="Jorgensen S.L."/>
            <person name="Zaremba-Niedzwiedzka K."/>
            <person name="Martijn J."/>
            <person name="Lind A.E."/>
            <person name="van Eijk R."/>
            <person name="Schleper C."/>
            <person name="Guy L."/>
            <person name="Ettema T.J."/>
        </authorList>
    </citation>
    <scope>NUCLEOTIDE SEQUENCE</scope>
</reference>
<comment type="caution">
    <text evidence="1">The sequence shown here is derived from an EMBL/GenBank/DDBJ whole genome shotgun (WGS) entry which is preliminary data.</text>
</comment>
<evidence type="ECO:0000313" key="1">
    <source>
        <dbReference type="EMBL" id="KKM71960.1"/>
    </source>
</evidence>
<proteinExistence type="predicted"/>
<sequence>MPFEKPKCETCGAQIYYSDGMTMRCWYCERDVGRLVPKMWVGDAMLCTYSIGDRPVSKEEFEANLVKD</sequence>